<name>D5WDN9_PARAM</name>
<dbReference type="HOGENOM" id="CLU_1507909_0_0_4"/>
<accession>D5WDN9</accession>
<dbReference type="EMBL" id="CP002014">
    <property type="protein sequence ID" value="ADG18842.1"/>
    <property type="molecule type" value="Genomic_DNA"/>
</dbReference>
<evidence type="ECO:0000313" key="1">
    <source>
        <dbReference type="EMBL" id="ADG18842.1"/>
    </source>
</evidence>
<dbReference type="Proteomes" id="UP000002190">
    <property type="component" value="Chromosome 2"/>
</dbReference>
<dbReference type="KEGG" id="bge:BC1002_4884"/>
<reference evidence="2" key="1">
    <citation type="submission" date="2010-04" db="EMBL/GenBank/DDBJ databases">
        <title>Complete sequence of chromosome 2 of Burkholderia sp. CCGE1002.</title>
        <authorList>
            <consortium name="US DOE Joint Genome Institute"/>
            <person name="Lucas S."/>
            <person name="Copeland A."/>
            <person name="Lapidus A."/>
            <person name="Cheng J.-F."/>
            <person name="Bruce D."/>
            <person name="Goodwin L."/>
            <person name="Pitluck S."/>
            <person name="Chertkov O."/>
            <person name="Detter J.C."/>
            <person name="Han C."/>
            <person name="Tapia R."/>
            <person name="Land M."/>
            <person name="Hauser L."/>
            <person name="Kyrpides N."/>
            <person name="Ovchinnikova G."/>
            <person name="Martinez-Romero E."/>
            <person name="Hernandez M.A.R."/>
            <person name="Tiedje J.M."/>
            <person name="Woyke T."/>
        </authorList>
    </citation>
    <scope>NUCLEOTIDE SEQUENCE [LARGE SCALE GENOMIC DNA]</scope>
    <source>
        <strain evidence="2">CCGE1002</strain>
    </source>
</reference>
<reference evidence="1 2" key="2">
    <citation type="journal article" date="2012" name="J. Bacteriol.">
        <title>Genome Sequences of Burkholderia sp. Strains CCGE1002 and H160, Isolated from Legume Nodules in Mexico and Brazil.</title>
        <authorList>
            <person name="Ormeno-Orrillo E."/>
            <person name="Rogel M.A."/>
            <person name="Chueire L.M."/>
            <person name="Tiedje J.M."/>
            <person name="Martinez-Romero E."/>
            <person name="Hungria M."/>
        </authorList>
    </citation>
    <scope>NUCLEOTIDE SEQUENCE [LARGE SCALE GENOMIC DNA]</scope>
    <source>
        <strain evidence="1 2">CCGE1002</strain>
    </source>
</reference>
<dbReference type="AlphaFoldDB" id="D5WDN9"/>
<proteinExistence type="predicted"/>
<evidence type="ECO:0000313" key="2">
    <source>
        <dbReference type="Proteomes" id="UP000002190"/>
    </source>
</evidence>
<sequence>MDEVLTERLDVKQIGHVVFDAPPCDVALDGTAAFFSAADDLGDISEALSNGKWATLDQFRDDGHDGLVKLDLVVEAARPGFLSFTLAHPSPALHQCVRPTRLLFDLFVDQRADLSSHLYKVQGKSDAQLRATLASRTSGSRHRVGIRRRLGFYAQIRKDVLVVVRFEYNAAEQAARGQ</sequence>
<gene>
    <name evidence="1" type="ordered locus">BC1002_4884</name>
</gene>
<dbReference type="STRING" id="640511.BC1002_4884"/>
<protein>
    <submittedName>
        <fullName evidence="1">Uncharacterized protein</fullName>
    </submittedName>
</protein>
<organism evidence="1 2">
    <name type="scientific">Paraburkholderia atlantica</name>
    <dbReference type="NCBI Taxonomy" id="2654982"/>
    <lineage>
        <taxon>Bacteria</taxon>
        <taxon>Pseudomonadati</taxon>
        <taxon>Pseudomonadota</taxon>
        <taxon>Betaproteobacteria</taxon>
        <taxon>Burkholderiales</taxon>
        <taxon>Burkholderiaceae</taxon>
        <taxon>Paraburkholderia</taxon>
    </lineage>
</organism>
<dbReference type="GeneID" id="301096091"/>
<dbReference type="RefSeq" id="WP_013092638.1">
    <property type="nucleotide sequence ID" value="NC_014118.1"/>
</dbReference>